<dbReference type="AlphaFoldDB" id="A0A4Y1WRQ5"/>
<reference evidence="17" key="1">
    <citation type="submission" date="2019-06" db="EMBL/GenBank/DDBJ databases">
        <title>Alistipes onderdonkii subsp. vulgaris subsp. nov., Alistipes dispar sp. nov. and Alistipes communis sp. nov., isolated from human faeces, and creation of Alistipes onderdonkii subsp. onderdonkii subsp. nov.</title>
        <authorList>
            <person name="Sakamoto M."/>
            <person name="Ikeyama N."/>
            <person name="Ogata Y."/>
            <person name="Suda W."/>
            <person name="Iino T."/>
            <person name="Hattori M."/>
            <person name="Ohkuma M."/>
        </authorList>
    </citation>
    <scope>NUCLEOTIDE SEQUENCE [LARGE SCALE GENOMIC DNA]</scope>
    <source>
        <strain evidence="17">5CBH24</strain>
    </source>
</reference>
<feature type="domain" description="TonB-dependent receptor-like beta-barrel" evidence="14">
    <location>
        <begin position="489"/>
        <end position="963"/>
    </location>
</feature>
<feature type="compositionally biased region" description="Low complexity" evidence="13">
    <location>
        <begin position="25"/>
        <end position="49"/>
    </location>
</feature>
<sequence>MALATADTAFAFNALSKPQLPPKPSTAKSGSGTAAPAPSAQRSQPSASSDKTVTVTGIVRDEAGKPMSGVGVIVKGMLTGTVTGTDGSYALKARPNDELSFSFLGYKTQEVFVGSKSTIDITLVDEAQAIDGVVVTALGLKRDEKSLGYAASKVDGDVLASSATSTNWLSGLTGQVAGLTLQQTGAGAGGSMRVTLRGESSLDLSNNGALFVIDGVPMFNTSSGMGESAYAIDYGNGTGDINPDDIDNITVLKGPAATALYGSEAANGAIVITTKSGDKEDGNVSVTFSSDFVAEVVNTSPDLQYVYGQGGTKGHDTFHYGEPVDGNEVTTTDATSWGPKMDGTPYYQFYDEKRGIGLDQNGLRVKTPFVSYGNWFKDYFKTGWTTTNSLSLSAKLNRNNSMRLSISDTRSESITPNSPAMRQSIKLNSHNKVNNWLSMNTSITYYRRDCDNLPQMGYGQASVMYSLWCMAPNINMDWARDYWIDPGVQQNANLTGAKNNPYFVAYECLNTLDRDRIFGNTSLDLHLYKGLDLMLRGGIDFSRDHRTMRQPKSSYSQRYGMYREGNVSSLQLSTDFLLKYGRKLGAGFDMKLNFGGSIINRMFRETTQTAEQLKQPGVYSLANSVERVKPNNYDYERQTNSLYGLIQISWRDAVFLDITGRNDWSSTLPVNNNSYFYPSVSASVLLNELIDFGAARNVVNLVKLRGSFAQVGHDTQPYRTTDYLSSSDFAGNYQIPGTMNNANLRPEIVSSWEVGLDLRMFRNRLGVDLAYYNNTSKDLIVNMPVSSASGVTKRFANAGTIRNYGWELQINGTFVKTRDVQWKAYVNWSKNRNEVVDLGEGVDSWIVASYSSHAYMTAYKGGSLSAMYGLGYKRAPEGAYIVEKDGSITNVSGQIIVDENGYPQYSDELQYIGECTPDWKGGFGTSVKWKGLTVSVAFDGQHGGNVYSYTNAVLGTRGKGSFTLAGRYDGLVLDGVNQLPDGNFIRNTHKTADIVEYYGLAYAFQNCEQNFVSTEFLKLREIRIAYEFPRQLLARSKFIKGLSLSVYGRNLYCWSKFPGWDPEGAFMRGASVVPGFEMLQMPGTATFGGNVRITF</sequence>
<dbReference type="Pfam" id="PF13715">
    <property type="entry name" value="CarbopepD_reg_2"/>
    <property type="match status" value="1"/>
</dbReference>
<dbReference type="Gene3D" id="2.170.130.10">
    <property type="entry name" value="TonB-dependent receptor, plug domain"/>
    <property type="match status" value="1"/>
</dbReference>
<keyword evidence="5 11" id="KW-0812">Transmembrane</keyword>
<dbReference type="InterPro" id="IPR008969">
    <property type="entry name" value="CarboxyPept-like_regulatory"/>
</dbReference>
<evidence type="ECO:0000256" key="6">
    <source>
        <dbReference type="ARBA" id="ARBA00023004"/>
    </source>
</evidence>
<dbReference type="Pfam" id="PF07715">
    <property type="entry name" value="Plug"/>
    <property type="match status" value="1"/>
</dbReference>
<comment type="similarity">
    <text evidence="11 12">Belongs to the TonB-dependent receptor family.</text>
</comment>
<dbReference type="InterPro" id="IPR000531">
    <property type="entry name" value="Beta-barrel_TonB"/>
</dbReference>
<evidence type="ECO:0000256" key="13">
    <source>
        <dbReference type="SAM" id="MobiDB-lite"/>
    </source>
</evidence>
<dbReference type="SUPFAM" id="SSF49464">
    <property type="entry name" value="Carboxypeptidase regulatory domain-like"/>
    <property type="match status" value="1"/>
</dbReference>
<keyword evidence="6" id="KW-0408">Iron</keyword>
<evidence type="ECO:0000256" key="3">
    <source>
        <dbReference type="ARBA" id="ARBA00022452"/>
    </source>
</evidence>
<keyword evidence="7" id="KW-0406">Ion transport</keyword>
<dbReference type="GO" id="GO:0006826">
    <property type="term" value="P:iron ion transport"/>
    <property type="evidence" value="ECO:0007669"/>
    <property type="project" value="UniProtKB-KW"/>
</dbReference>
<dbReference type="Proteomes" id="UP000318946">
    <property type="component" value="Chromosome"/>
</dbReference>
<evidence type="ECO:0000256" key="8">
    <source>
        <dbReference type="ARBA" id="ARBA00023077"/>
    </source>
</evidence>
<evidence type="ECO:0000256" key="9">
    <source>
        <dbReference type="ARBA" id="ARBA00023136"/>
    </source>
</evidence>
<gene>
    <name evidence="16" type="ORF">A5CBH24_08200</name>
</gene>
<keyword evidence="10 11" id="KW-0998">Cell outer membrane</keyword>
<evidence type="ECO:0000256" key="5">
    <source>
        <dbReference type="ARBA" id="ARBA00022692"/>
    </source>
</evidence>
<proteinExistence type="inferred from homology"/>
<evidence type="ECO:0000256" key="7">
    <source>
        <dbReference type="ARBA" id="ARBA00023065"/>
    </source>
</evidence>
<dbReference type="Pfam" id="PF00593">
    <property type="entry name" value="TonB_dep_Rec_b-barrel"/>
    <property type="match status" value="1"/>
</dbReference>
<accession>A0A4Y1XS44</accession>
<dbReference type="SUPFAM" id="SSF56935">
    <property type="entry name" value="Porins"/>
    <property type="match status" value="1"/>
</dbReference>
<evidence type="ECO:0000313" key="16">
    <source>
        <dbReference type="EMBL" id="BBL03507.1"/>
    </source>
</evidence>
<dbReference type="NCBIfam" id="TIGR04057">
    <property type="entry name" value="SusC_RagA_signa"/>
    <property type="match status" value="1"/>
</dbReference>
<keyword evidence="4" id="KW-0410">Iron transport</keyword>
<keyword evidence="3 11" id="KW-1134">Transmembrane beta strand</keyword>
<keyword evidence="9 11" id="KW-0472">Membrane</keyword>
<evidence type="ECO:0000256" key="1">
    <source>
        <dbReference type="ARBA" id="ARBA00004571"/>
    </source>
</evidence>
<keyword evidence="8 12" id="KW-0798">TonB box</keyword>
<dbReference type="NCBIfam" id="TIGR04056">
    <property type="entry name" value="OMP_RagA_SusC"/>
    <property type="match status" value="1"/>
</dbReference>
<feature type="region of interest" description="Disordered" evidence="13">
    <location>
        <begin position="14"/>
        <end position="52"/>
    </location>
</feature>
<evidence type="ECO:0000313" key="17">
    <source>
        <dbReference type="Proteomes" id="UP000318946"/>
    </source>
</evidence>
<evidence type="ECO:0000259" key="15">
    <source>
        <dbReference type="Pfam" id="PF07715"/>
    </source>
</evidence>
<protein>
    <submittedName>
        <fullName evidence="16">SusC/RagA family TonB-linked outer membrane protein</fullName>
    </submittedName>
</protein>
<keyword evidence="2 11" id="KW-0813">Transport</keyword>
<dbReference type="InterPro" id="IPR039426">
    <property type="entry name" value="TonB-dep_rcpt-like"/>
</dbReference>
<dbReference type="InterPro" id="IPR012910">
    <property type="entry name" value="Plug_dom"/>
</dbReference>
<evidence type="ECO:0000259" key="14">
    <source>
        <dbReference type="Pfam" id="PF00593"/>
    </source>
</evidence>
<evidence type="ECO:0000256" key="12">
    <source>
        <dbReference type="RuleBase" id="RU003357"/>
    </source>
</evidence>
<dbReference type="KEGG" id="acou:A5CBH24_08200"/>
<evidence type="ECO:0000256" key="2">
    <source>
        <dbReference type="ARBA" id="ARBA00022448"/>
    </source>
</evidence>
<evidence type="ECO:0000256" key="10">
    <source>
        <dbReference type="ARBA" id="ARBA00023237"/>
    </source>
</evidence>
<dbReference type="PANTHER" id="PTHR32552">
    <property type="entry name" value="FERRICHROME IRON RECEPTOR-RELATED"/>
    <property type="match status" value="1"/>
</dbReference>
<feature type="domain" description="TonB-dependent receptor plug" evidence="15">
    <location>
        <begin position="147"/>
        <end position="269"/>
    </location>
</feature>
<dbReference type="GO" id="GO:0009279">
    <property type="term" value="C:cell outer membrane"/>
    <property type="evidence" value="ECO:0007669"/>
    <property type="project" value="UniProtKB-SubCell"/>
</dbReference>
<dbReference type="EMBL" id="AP019735">
    <property type="protein sequence ID" value="BBL03507.1"/>
    <property type="molecule type" value="Genomic_DNA"/>
</dbReference>
<dbReference type="InterPro" id="IPR037066">
    <property type="entry name" value="Plug_dom_sf"/>
</dbReference>
<dbReference type="Gene3D" id="2.60.40.1120">
    <property type="entry name" value="Carboxypeptidase-like, regulatory domain"/>
    <property type="match status" value="1"/>
</dbReference>
<evidence type="ECO:0000256" key="4">
    <source>
        <dbReference type="ARBA" id="ARBA00022496"/>
    </source>
</evidence>
<accession>A0A4Y1WRQ5</accession>
<dbReference type="InterPro" id="IPR023996">
    <property type="entry name" value="TonB-dep_OMP_SusC/RagA"/>
</dbReference>
<dbReference type="InterPro" id="IPR036942">
    <property type="entry name" value="Beta-barrel_TonB_sf"/>
</dbReference>
<keyword evidence="17" id="KW-1185">Reference proteome</keyword>
<dbReference type="PANTHER" id="PTHR32552:SF81">
    <property type="entry name" value="TONB-DEPENDENT OUTER MEMBRANE RECEPTOR"/>
    <property type="match status" value="1"/>
</dbReference>
<dbReference type="Gene3D" id="2.40.170.20">
    <property type="entry name" value="TonB-dependent receptor, beta-barrel domain"/>
    <property type="match status" value="1"/>
</dbReference>
<dbReference type="PROSITE" id="PS52016">
    <property type="entry name" value="TONB_DEPENDENT_REC_3"/>
    <property type="match status" value="1"/>
</dbReference>
<comment type="subcellular location">
    <subcellularLocation>
        <location evidence="1 11">Cell outer membrane</location>
        <topology evidence="1 11">Multi-pass membrane protein</topology>
    </subcellularLocation>
</comment>
<evidence type="ECO:0000256" key="11">
    <source>
        <dbReference type="PROSITE-ProRule" id="PRU01360"/>
    </source>
</evidence>
<dbReference type="InterPro" id="IPR023997">
    <property type="entry name" value="TonB-dep_OMP_SusC/RagA_CS"/>
</dbReference>
<name>A0A4Y1WRQ5_9BACT</name>
<organism evidence="16 17">
    <name type="scientific">Alistipes communis</name>
    <dbReference type="NCBI Taxonomy" id="2585118"/>
    <lineage>
        <taxon>Bacteria</taxon>
        <taxon>Pseudomonadati</taxon>
        <taxon>Bacteroidota</taxon>
        <taxon>Bacteroidia</taxon>
        <taxon>Bacteroidales</taxon>
        <taxon>Rikenellaceae</taxon>
        <taxon>Alistipes</taxon>
    </lineage>
</organism>